<keyword evidence="3" id="KW-1185">Reference proteome</keyword>
<reference evidence="2 3" key="2">
    <citation type="submission" date="2023-12" db="EMBL/GenBank/DDBJ databases">
        <title>Description of an unclassified Opitutus bacterium of Verrucomicrobiota.</title>
        <authorList>
            <person name="Zhang D.-F."/>
        </authorList>
    </citation>
    <scope>NUCLEOTIDE SEQUENCE [LARGE SCALE GENOMIC DNA]</scope>
    <source>
        <strain evidence="2 3">WL0086</strain>
    </source>
</reference>
<dbReference type="Proteomes" id="UP000738431">
    <property type="component" value="Chromosome"/>
</dbReference>
<name>A0ABZ1C9J7_9BACT</name>
<feature type="transmembrane region" description="Helical" evidence="1">
    <location>
        <begin position="52"/>
        <end position="73"/>
    </location>
</feature>
<keyword evidence="1" id="KW-0472">Membrane</keyword>
<dbReference type="EMBL" id="CP139781">
    <property type="protein sequence ID" value="WRQ88191.1"/>
    <property type="molecule type" value="Genomic_DNA"/>
</dbReference>
<evidence type="ECO:0000313" key="3">
    <source>
        <dbReference type="Proteomes" id="UP000738431"/>
    </source>
</evidence>
<gene>
    <name evidence="2" type="ORF">K1X11_002145</name>
</gene>
<sequence length="89" mass="9818">MPRWLIRMLRMGCIGVGATLLMSAVVNFIAIEQLFDETVERELGMTAADMRGLYYVLGGFGLGFVLLGAFCPLPKPVARKPLPPPLPRR</sequence>
<evidence type="ECO:0008006" key="4">
    <source>
        <dbReference type="Google" id="ProtNLM"/>
    </source>
</evidence>
<proteinExistence type="predicted"/>
<evidence type="ECO:0000313" key="2">
    <source>
        <dbReference type="EMBL" id="WRQ88191.1"/>
    </source>
</evidence>
<reference evidence="2 3" key="1">
    <citation type="submission" date="2021-08" db="EMBL/GenBank/DDBJ databases">
        <authorList>
            <person name="Zhang D."/>
            <person name="Zhang A."/>
            <person name="Wang L."/>
        </authorList>
    </citation>
    <scope>NUCLEOTIDE SEQUENCE [LARGE SCALE GENOMIC DNA]</scope>
    <source>
        <strain evidence="2 3">WL0086</strain>
    </source>
</reference>
<keyword evidence="1" id="KW-1133">Transmembrane helix</keyword>
<keyword evidence="1" id="KW-0812">Transmembrane</keyword>
<organism evidence="2 3">
    <name type="scientific">Actomonas aquatica</name>
    <dbReference type="NCBI Taxonomy" id="2866162"/>
    <lineage>
        <taxon>Bacteria</taxon>
        <taxon>Pseudomonadati</taxon>
        <taxon>Verrucomicrobiota</taxon>
        <taxon>Opitutia</taxon>
        <taxon>Opitutales</taxon>
        <taxon>Opitutaceae</taxon>
        <taxon>Actomonas</taxon>
    </lineage>
</organism>
<dbReference type="RefSeq" id="WP_221028779.1">
    <property type="nucleotide sequence ID" value="NZ_CP139781.1"/>
</dbReference>
<evidence type="ECO:0000256" key="1">
    <source>
        <dbReference type="SAM" id="Phobius"/>
    </source>
</evidence>
<accession>A0ABZ1C9J7</accession>
<protein>
    <recommendedName>
        <fullName evidence="4">Major facilitator superfamily (MFS) profile domain-containing protein</fullName>
    </recommendedName>
</protein>